<accession>A0ABV2GHL9</accession>
<proteinExistence type="predicted"/>
<gene>
    <name evidence="2" type="ORF">ABID19_000806</name>
</gene>
<evidence type="ECO:0000313" key="3">
    <source>
        <dbReference type="Proteomes" id="UP001549204"/>
    </source>
</evidence>
<sequence>MAPMDSPTHSAEDSRRRELGAFLRSRRERLTPSDTGIQTGLRRRTPGLRREEVAMIAGVGTTWYTWLEQGREVRPSVEVLSALSQALRLDAAEKRHLFILAGRQQPERRVEAPEKVDGPLLHMLQSLMLQPAYVVGRRWDVLAWNPAAAAVFGDYGLLEGDARNIVHMVFTSPHHRRLLVDWEELARAVIASFRAESAKYVGDPDFERLIALMTRSSPEFRTWWPLRDVARELSGVKHVRHPTAGSMAFEHMSFSIDDGSDMKLIVYTPLAEQNSIAKLQKLLDAMPVERRSA</sequence>
<dbReference type="PANTHER" id="PTHR35010:SF3">
    <property type="entry name" value="BLL4873 PROTEIN"/>
    <property type="match status" value="1"/>
</dbReference>
<evidence type="ECO:0000259" key="1">
    <source>
        <dbReference type="SMART" id="SM00530"/>
    </source>
</evidence>
<dbReference type="Pfam" id="PF13560">
    <property type="entry name" value="HTH_31"/>
    <property type="match status" value="1"/>
</dbReference>
<protein>
    <submittedName>
        <fullName evidence="2">Transcriptional regulator with XRE-family HTH domain</fullName>
    </submittedName>
</protein>
<evidence type="ECO:0000313" key="2">
    <source>
        <dbReference type="EMBL" id="MET3577791.1"/>
    </source>
</evidence>
<comment type="caution">
    <text evidence="2">The sequence shown here is derived from an EMBL/GenBank/DDBJ whole genome shotgun (WGS) entry which is preliminary data.</text>
</comment>
<reference evidence="2 3" key="1">
    <citation type="submission" date="2024-06" db="EMBL/GenBank/DDBJ databases">
        <title>Genomic Encyclopedia of Type Strains, Phase IV (KMG-IV): sequencing the most valuable type-strain genomes for metagenomic binning, comparative biology and taxonomic classification.</title>
        <authorList>
            <person name="Goeker M."/>
        </authorList>
    </citation>
    <scope>NUCLEOTIDE SEQUENCE [LARGE SCALE GENOMIC DNA]</scope>
    <source>
        <strain evidence="2 3">DSM 100022</strain>
    </source>
</reference>
<dbReference type="InterPro" id="IPR041413">
    <property type="entry name" value="MLTR_LBD"/>
</dbReference>
<dbReference type="InterPro" id="IPR010982">
    <property type="entry name" value="Lambda_DNA-bd_dom_sf"/>
</dbReference>
<organism evidence="2 3">
    <name type="scientific">Mesorhizobium robiniae</name>
    <dbReference type="NCBI Taxonomy" id="559315"/>
    <lineage>
        <taxon>Bacteria</taxon>
        <taxon>Pseudomonadati</taxon>
        <taxon>Pseudomonadota</taxon>
        <taxon>Alphaproteobacteria</taxon>
        <taxon>Hyphomicrobiales</taxon>
        <taxon>Phyllobacteriaceae</taxon>
        <taxon>Mesorhizobium</taxon>
    </lineage>
</organism>
<dbReference type="Proteomes" id="UP001549204">
    <property type="component" value="Unassembled WGS sequence"/>
</dbReference>
<dbReference type="EMBL" id="JBEPMC010000001">
    <property type="protein sequence ID" value="MET3577791.1"/>
    <property type="molecule type" value="Genomic_DNA"/>
</dbReference>
<dbReference type="Pfam" id="PF17765">
    <property type="entry name" value="MLTR_LBD"/>
    <property type="match status" value="1"/>
</dbReference>
<dbReference type="SMART" id="SM00530">
    <property type="entry name" value="HTH_XRE"/>
    <property type="match status" value="1"/>
</dbReference>
<feature type="domain" description="HTH cro/C1-type" evidence="1">
    <location>
        <begin position="22"/>
        <end position="94"/>
    </location>
</feature>
<dbReference type="PANTHER" id="PTHR35010">
    <property type="entry name" value="BLL4672 PROTEIN-RELATED"/>
    <property type="match status" value="1"/>
</dbReference>
<name>A0ABV2GHL9_9HYPH</name>
<dbReference type="Gene3D" id="3.30.450.180">
    <property type="match status" value="1"/>
</dbReference>
<dbReference type="SUPFAM" id="SSF47413">
    <property type="entry name" value="lambda repressor-like DNA-binding domains"/>
    <property type="match status" value="1"/>
</dbReference>
<dbReference type="Gene3D" id="1.10.260.40">
    <property type="entry name" value="lambda repressor-like DNA-binding domains"/>
    <property type="match status" value="1"/>
</dbReference>
<dbReference type="InterPro" id="IPR001387">
    <property type="entry name" value="Cro/C1-type_HTH"/>
</dbReference>
<keyword evidence="3" id="KW-1185">Reference proteome</keyword>
<dbReference type="CDD" id="cd00093">
    <property type="entry name" value="HTH_XRE"/>
    <property type="match status" value="1"/>
</dbReference>